<dbReference type="Proteomes" id="UP001244341">
    <property type="component" value="Chromosome 2b"/>
</dbReference>
<evidence type="ECO:0000256" key="1">
    <source>
        <dbReference type="SAM" id="MobiDB-lite"/>
    </source>
</evidence>
<sequence>MPTAAQRRKAGKNAKGGVGVQQQLKLNGHSYVHRAMRLERQAAVHLAALQEVEADVLAARTREQLLVDMVLHQELVVAEILQQQRQQQQQHELRRDGTDTGSSSSSSSSSSSRGVGSQDSPAAAQDSSHRGKGSSAAPARSLDLFRLTDAVGRAAAAAQAGTRRAAAASSSSSSSSQAADGSYVMRLLRNPTLEQVQLVQAWGVEDWCNYWRSLFTRLAVLLELATREAEAAAASPSPAAAAAHGPHMQHLERVVDEVQTLTYLVHCHNHLPMFQSVLVNLETGEAGVPVTEAHRLCVAKRIELTPWQLQQLAAALAEFEGLSHDHSREGTALMSRANNPGWLFAEAAQQARMRIAKCLVAWYPRGPVATFVATLPAAARGGTRCAADAAAAALVAGGGRVLAGARASESRLRQLLLQP</sequence>
<feature type="region of interest" description="Disordered" evidence="1">
    <location>
        <begin position="87"/>
        <end position="137"/>
    </location>
</feature>
<feature type="compositionally biased region" description="Low complexity" evidence="1">
    <location>
        <begin position="102"/>
        <end position="126"/>
    </location>
</feature>
<organism evidence="2 3">
    <name type="scientific">Tetradesmus obliquus</name>
    <name type="common">Green alga</name>
    <name type="synonym">Acutodesmus obliquus</name>
    <dbReference type="NCBI Taxonomy" id="3088"/>
    <lineage>
        <taxon>Eukaryota</taxon>
        <taxon>Viridiplantae</taxon>
        <taxon>Chlorophyta</taxon>
        <taxon>core chlorophytes</taxon>
        <taxon>Chlorophyceae</taxon>
        <taxon>CS clade</taxon>
        <taxon>Sphaeropleales</taxon>
        <taxon>Scenedesmaceae</taxon>
        <taxon>Tetradesmus</taxon>
    </lineage>
</organism>
<protein>
    <submittedName>
        <fullName evidence="2">Uncharacterized protein</fullName>
    </submittedName>
</protein>
<reference evidence="2 3" key="1">
    <citation type="submission" date="2023-05" db="EMBL/GenBank/DDBJ databases">
        <title>A 100% complete, gapless, phased diploid assembly of the Scenedesmus obliquus UTEX 3031 genome.</title>
        <authorList>
            <person name="Biondi T.C."/>
            <person name="Hanschen E.R."/>
            <person name="Kwon T."/>
            <person name="Eng W."/>
            <person name="Kruse C.P.S."/>
            <person name="Koehler S.I."/>
            <person name="Kunde Y."/>
            <person name="Gleasner C.D."/>
            <person name="You Mak K.T."/>
            <person name="Polle J."/>
            <person name="Hovde B.T."/>
            <person name="Starkenburg S.R."/>
        </authorList>
    </citation>
    <scope>NUCLEOTIDE SEQUENCE [LARGE SCALE GENOMIC DNA]</scope>
    <source>
        <strain evidence="2 3">DOE0152z</strain>
    </source>
</reference>
<proteinExistence type="predicted"/>
<dbReference type="EMBL" id="CP126209">
    <property type="protein sequence ID" value="WIA11141.1"/>
    <property type="molecule type" value="Genomic_DNA"/>
</dbReference>
<gene>
    <name evidence="2" type="ORF">OEZ85_011284</name>
</gene>
<name>A0ABY8TPT9_TETOB</name>
<evidence type="ECO:0000313" key="3">
    <source>
        <dbReference type="Proteomes" id="UP001244341"/>
    </source>
</evidence>
<evidence type="ECO:0000313" key="2">
    <source>
        <dbReference type="EMBL" id="WIA11141.1"/>
    </source>
</evidence>
<accession>A0ABY8TPT9</accession>
<keyword evidence="3" id="KW-1185">Reference proteome</keyword>